<gene>
    <name evidence="2" type="ORF">C4D60_Mb05t08850</name>
</gene>
<dbReference type="EMBL" id="PYDT01000003">
    <property type="protein sequence ID" value="THU65932.1"/>
    <property type="molecule type" value="Genomic_DNA"/>
</dbReference>
<name>A0A4S8JUP0_MUSBA</name>
<evidence type="ECO:0000313" key="2">
    <source>
        <dbReference type="EMBL" id="THU65932.1"/>
    </source>
</evidence>
<keyword evidence="3" id="KW-1185">Reference proteome</keyword>
<sequence length="119" mass="13088">MWQNDGTADPFLLHHCTTAAGSPSRPPRRKSRNLVGDRKPIGIRHCSGVIGRVSVGEGGVMKRRQSHLDEEEEEDDERPSIATVNAPKRRFIFAATDEGGSARVNTVLRSEQRSRALAA</sequence>
<accession>A0A4S8JUP0</accession>
<dbReference type="Proteomes" id="UP000317650">
    <property type="component" value="Chromosome 5"/>
</dbReference>
<feature type="region of interest" description="Disordered" evidence="1">
    <location>
        <begin position="16"/>
        <end position="38"/>
    </location>
</feature>
<dbReference type="AlphaFoldDB" id="A0A4S8JUP0"/>
<reference evidence="2 3" key="1">
    <citation type="journal article" date="2019" name="Nat. Plants">
        <title>Genome sequencing of Musa balbisiana reveals subgenome evolution and function divergence in polyploid bananas.</title>
        <authorList>
            <person name="Yao X."/>
        </authorList>
    </citation>
    <scope>NUCLEOTIDE SEQUENCE [LARGE SCALE GENOMIC DNA]</scope>
    <source>
        <strain evidence="3">cv. DH-PKW</strain>
        <tissue evidence="2">Leaves</tissue>
    </source>
</reference>
<proteinExistence type="predicted"/>
<protein>
    <submittedName>
        <fullName evidence="2">Uncharacterized protein</fullName>
    </submittedName>
</protein>
<evidence type="ECO:0000313" key="3">
    <source>
        <dbReference type="Proteomes" id="UP000317650"/>
    </source>
</evidence>
<organism evidence="2 3">
    <name type="scientific">Musa balbisiana</name>
    <name type="common">Banana</name>
    <dbReference type="NCBI Taxonomy" id="52838"/>
    <lineage>
        <taxon>Eukaryota</taxon>
        <taxon>Viridiplantae</taxon>
        <taxon>Streptophyta</taxon>
        <taxon>Embryophyta</taxon>
        <taxon>Tracheophyta</taxon>
        <taxon>Spermatophyta</taxon>
        <taxon>Magnoliopsida</taxon>
        <taxon>Liliopsida</taxon>
        <taxon>Zingiberales</taxon>
        <taxon>Musaceae</taxon>
        <taxon>Musa</taxon>
    </lineage>
</organism>
<evidence type="ECO:0000256" key="1">
    <source>
        <dbReference type="SAM" id="MobiDB-lite"/>
    </source>
</evidence>
<comment type="caution">
    <text evidence="2">The sequence shown here is derived from an EMBL/GenBank/DDBJ whole genome shotgun (WGS) entry which is preliminary data.</text>
</comment>
<feature type="region of interest" description="Disordered" evidence="1">
    <location>
        <begin position="58"/>
        <end position="80"/>
    </location>
</feature>